<keyword evidence="1" id="KW-0812">Transmembrane</keyword>
<evidence type="ECO:0000313" key="3">
    <source>
        <dbReference type="Proteomes" id="UP001151752"/>
    </source>
</evidence>
<dbReference type="EMBL" id="JAPFFM010000013">
    <property type="protein sequence ID" value="KAJ6723111.1"/>
    <property type="molecule type" value="Genomic_DNA"/>
</dbReference>
<reference evidence="2" key="1">
    <citation type="submission" date="2022-11" db="EMBL/GenBank/DDBJ databases">
        <authorList>
            <person name="Hyden B.L."/>
            <person name="Feng K."/>
            <person name="Yates T."/>
            <person name="Jawdy S."/>
            <person name="Smart L.B."/>
            <person name="Muchero W."/>
        </authorList>
    </citation>
    <scope>NUCLEOTIDE SEQUENCE</scope>
    <source>
        <tissue evidence="2">Shoot tip</tissue>
    </source>
</reference>
<dbReference type="AlphaFoldDB" id="A0A9Q0U493"/>
<sequence>MFSDLEYFSELLKFQVDGPLITVHMNWITPSCLMLWQELSSFGVSNMSEIVSHLVTLYICHSFLGLLKAAFISFIMELGARNVLCSAFCKRFCSWWLSMSNEGTCRTCDFKEFSVEGILPASFKVLCDSDQEKETLLVDFGASAKRKSGTC</sequence>
<evidence type="ECO:0000256" key="1">
    <source>
        <dbReference type="SAM" id="Phobius"/>
    </source>
</evidence>
<keyword evidence="1" id="KW-0472">Membrane</keyword>
<gene>
    <name evidence="2" type="ORF">OIU74_007659</name>
</gene>
<proteinExistence type="predicted"/>
<protein>
    <submittedName>
        <fullName evidence="2">Uncharacterized protein</fullName>
    </submittedName>
</protein>
<keyword evidence="3" id="KW-1185">Reference proteome</keyword>
<feature type="transmembrane region" description="Helical" evidence="1">
    <location>
        <begin position="50"/>
        <end position="71"/>
    </location>
</feature>
<accession>A0A9Q0U493</accession>
<reference evidence="2" key="2">
    <citation type="journal article" date="2023" name="Int. J. Mol. Sci.">
        <title>De Novo Assembly and Annotation of 11 Diverse Shrub Willow (Salix) Genomes Reveals Novel Gene Organization in Sex-Linked Regions.</title>
        <authorList>
            <person name="Hyden B."/>
            <person name="Feng K."/>
            <person name="Yates T.B."/>
            <person name="Jawdy S."/>
            <person name="Cereghino C."/>
            <person name="Smart L.B."/>
            <person name="Muchero W."/>
        </authorList>
    </citation>
    <scope>NUCLEOTIDE SEQUENCE</scope>
    <source>
        <tissue evidence="2">Shoot tip</tissue>
    </source>
</reference>
<dbReference type="Proteomes" id="UP001151752">
    <property type="component" value="Chromosome 14"/>
</dbReference>
<keyword evidence="1" id="KW-1133">Transmembrane helix</keyword>
<evidence type="ECO:0000313" key="2">
    <source>
        <dbReference type="EMBL" id="KAJ6723111.1"/>
    </source>
</evidence>
<name>A0A9Q0U493_9ROSI</name>
<comment type="caution">
    <text evidence="2">The sequence shown here is derived from an EMBL/GenBank/DDBJ whole genome shotgun (WGS) entry which is preliminary data.</text>
</comment>
<organism evidence="2 3">
    <name type="scientific">Salix koriyanagi</name>
    <dbReference type="NCBI Taxonomy" id="2511006"/>
    <lineage>
        <taxon>Eukaryota</taxon>
        <taxon>Viridiplantae</taxon>
        <taxon>Streptophyta</taxon>
        <taxon>Embryophyta</taxon>
        <taxon>Tracheophyta</taxon>
        <taxon>Spermatophyta</taxon>
        <taxon>Magnoliopsida</taxon>
        <taxon>eudicotyledons</taxon>
        <taxon>Gunneridae</taxon>
        <taxon>Pentapetalae</taxon>
        <taxon>rosids</taxon>
        <taxon>fabids</taxon>
        <taxon>Malpighiales</taxon>
        <taxon>Salicaceae</taxon>
        <taxon>Saliceae</taxon>
        <taxon>Salix</taxon>
    </lineage>
</organism>